<dbReference type="SFLD" id="SFLDS00029">
    <property type="entry name" value="Radical_SAM"/>
    <property type="match status" value="1"/>
</dbReference>
<evidence type="ECO:0000256" key="4">
    <source>
        <dbReference type="ARBA" id="ARBA00023014"/>
    </source>
</evidence>
<dbReference type="Pfam" id="PF04055">
    <property type="entry name" value="Radical_SAM"/>
    <property type="match status" value="1"/>
</dbReference>
<sequence>MQIRPPFMVSYSITTKCNLKCKHCYSESTDQVAPDELSTEEAFRLVDDLSRWGIGLLIIDGGE</sequence>
<dbReference type="AlphaFoldDB" id="X1JEL7"/>
<dbReference type="GO" id="GO:0046872">
    <property type="term" value="F:metal ion binding"/>
    <property type="evidence" value="ECO:0007669"/>
    <property type="project" value="UniProtKB-KW"/>
</dbReference>
<dbReference type="PANTHER" id="PTHR11228">
    <property type="entry name" value="RADICAL SAM DOMAIN PROTEIN"/>
    <property type="match status" value="1"/>
</dbReference>
<evidence type="ECO:0000256" key="2">
    <source>
        <dbReference type="ARBA" id="ARBA00022723"/>
    </source>
</evidence>
<dbReference type="EMBL" id="BARU01042912">
    <property type="protein sequence ID" value="GAH76784.1"/>
    <property type="molecule type" value="Genomic_DNA"/>
</dbReference>
<evidence type="ECO:0000259" key="5">
    <source>
        <dbReference type="Pfam" id="PF04055"/>
    </source>
</evidence>
<dbReference type="GO" id="GO:0051536">
    <property type="term" value="F:iron-sulfur cluster binding"/>
    <property type="evidence" value="ECO:0007669"/>
    <property type="project" value="UniProtKB-KW"/>
</dbReference>
<dbReference type="InterPro" id="IPR013785">
    <property type="entry name" value="Aldolase_TIM"/>
</dbReference>
<evidence type="ECO:0000256" key="1">
    <source>
        <dbReference type="ARBA" id="ARBA00022691"/>
    </source>
</evidence>
<evidence type="ECO:0000313" key="6">
    <source>
        <dbReference type="EMBL" id="GAH76784.1"/>
    </source>
</evidence>
<comment type="caution">
    <text evidence="6">The sequence shown here is derived from an EMBL/GenBank/DDBJ whole genome shotgun (WGS) entry which is preliminary data.</text>
</comment>
<name>X1JEL7_9ZZZZ</name>
<protein>
    <recommendedName>
        <fullName evidence="5">Radical SAM core domain-containing protein</fullName>
    </recommendedName>
</protein>
<feature type="domain" description="Radical SAM core" evidence="5">
    <location>
        <begin position="11"/>
        <end position="63"/>
    </location>
</feature>
<feature type="non-terminal residue" evidence="6">
    <location>
        <position position="63"/>
    </location>
</feature>
<dbReference type="InterPro" id="IPR007197">
    <property type="entry name" value="rSAM"/>
</dbReference>
<keyword evidence="3" id="KW-0408">Iron</keyword>
<evidence type="ECO:0000256" key="3">
    <source>
        <dbReference type="ARBA" id="ARBA00023004"/>
    </source>
</evidence>
<gene>
    <name evidence="6" type="ORF">S03H2_65821</name>
</gene>
<dbReference type="PANTHER" id="PTHR11228:SF7">
    <property type="entry name" value="PQQA PEPTIDE CYCLASE"/>
    <property type="match status" value="1"/>
</dbReference>
<keyword evidence="2" id="KW-0479">Metal-binding</keyword>
<dbReference type="GO" id="GO:0003824">
    <property type="term" value="F:catalytic activity"/>
    <property type="evidence" value="ECO:0007669"/>
    <property type="project" value="InterPro"/>
</dbReference>
<proteinExistence type="predicted"/>
<reference evidence="6" key="1">
    <citation type="journal article" date="2014" name="Front. Microbiol.">
        <title>High frequency of phylogenetically diverse reductive dehalogenase-homologous genes in deep subseafloor sedimentary metagenomes.</title>
        <authorList>
            <person name="Kawai M."/>
            <person name="Futagami T."/>
            <person name="Toyoda A."/>
            <person name="Takaki Y."/>
            <person name="Nishi S."/>
            <person name="Hori S."/>
            <person name="Arai W."/>
            <person name="Tsubouchi T."/>
            <person name="Morono Y."/>
            <person name="Uchiyama I."/>
            <person name="Ito T."/>
            <person name="Fujiyama A."/>
            <person name="Inagaki F."/>
            <person name="Takami H."/>
        </authorList>
    </citation>
    <scope>NUCLEOTIDE SEQUENCE</scope>
    <source>
        <strain evidence="6">Expedition CK06-06</strain>
    </source>
</reference>
<accession>X1JEL7</accession>
<keyword evidence="4" id="KW-0411">Iron-sulfur</keyword>
<keyword evidence="1" id="KW-0949">S-adenosyl-L-methionine</keyword>
<dbReference type="InterPro" id="IPR058240">
    <property type="entry name" value="rSAM_sf"/>
</dbReference>
<dbReference type="Gene3D" id="3.20.20.70">
    <property type="entry name" value="Aldolase class I"/>
    <property type="match status" value="1"/>
</dbReference>
<dbReference type="SUPFAM" id="SSF102114">
    <property type="entry name" value="Radical SAM enzymes"/>
    <property type="match status" value="1"/>
</dbReference>
<dbReference type="InterPro" id="IPR050377">
    <property type="entry name" value="Radical_SAM_PqqE_MftC-like"/>
</dbReference>
<organism evidence="6">
    <name type="scientific">marine sediment metagenome</name>
    <dbReference type="NCBI Taxonomy" id="412755"/>
    <lineage>
        <taxon>unclassified sequences</taxon>
        <taxon>metagenomes</taxon>
        <taxon>ecological metagenomes</taxon>
    </lineage>
</organism>